<protein>
    <submittedName>
        <fullName evidence="1">Unannotated protein</fullName>
    </submittedName>
</protein>
<reference evidence="1" key="1">
    <citation type="submission" date="2020-05" db="EMBL/GenBank/DDBJ databases">
        <authorList>
            <person name="Chiriac C."/>
            <person name="Salcher M."/>
            <person name="Ghai R."/>
            <person name="Kavagutti S V."/>
        </authorList>
    </citation>
    <scope>NUCLEOTIDE SEQUENCE</scope>
</reference>
<dbReference type="GO" id="GO:0008237">
    <property type="term" value="F:metallopeptidase activity"/>
    <property type="evidence" value="ECO:0007669"/>
    <property type="project" value="InterPro"/>
</dbReference>
<dbReference type="SUPFAM" id="SSF55486">
    <property type="entry name" value="Metalloproteases ('zincins'), catalytic domain"/>
    <property type="match status" value="1"/>
</dbReference>
<dbReference type="AlphaFoldDB" id="A0A6J6RKR0"/>
<gene>
    <name evidence="1" type="ORF">UFOPK2579_02058</name>
</gene>
<name>A0A6J6RKR0_9ZZZZ</name>
<dbReference type="EMBL" id="CAEZXR010000275">
    <property type="protein sequence ID" value="CAB4722195.1"/>
    <property type="molecule type" value="Genomic_DNA"/>
</dbReference>
<accession>A0A6J6RKR0</accession>
<proteinExistence type="predicted"/>
<sequence length="78" mass="8474">MSVNNYYNSGSASRRRGVAVHEFGHMIGLGHENLTQPGCAGGDPGYISIMYYSDDRFYGNCAIFVPSNDDTTGVDALY</sequence>
<evidence type="ECO:0000313" key="1">
    <source>
        <dbReference type="EMBL" id="CAB4722195.1"/>
    </source>
</evidence>
<dbReference type="InterPro" id="IPR024079">
    <property type="entry name" value="MetalloPept_cat_dom_sf"/>
</dbReference>
<organism evidence="1">
    <name type="scientific">freshwater metagenome</name>
    <dbReference type="NCBI Taxonomy" id="449393"/>
    <lineage>
        <taxon>unclassified sequences</taxon>
        <taxon>metagenomes</taxon>
        <taxon>ecological metagenomes</taxon>
    </lineage>
</organism>
<dbReference type="Gene3D" id="3.40.390.10">
    <property type="entry name" value="Collagenase (Catalytic Domain)"/>
    <property type="match status" value="1"/>
</dbReference>